<comment type="caution">
    <text evidence="2">The sequence shown here is derived from an EMBL/GenBank/DDBJ whole genome shotgun (WGS) entry which is preliminary data.</text>
</comment>
<accession>A0A7J6HAL1</accession>
<proteinExistence type="predicted"/>
<feature type="region of interest" description="Disordered" evidence="1">
    <location>
        <begin position="44"/>
        <end position="68"/>
    </location>
</feature>
<gene>
    <name evidence="2" type="ORF">G4B88_005302</name>
</gene>
<evidence type="ECO:0000256" key="1">
    <source>
        <dbReference type="SAM" id="MobiDB-lite"/>
    </source>
</evidence>
<evidence type="ECO:0000313" key="3">
    <source>
        <dbReference type="Proteomes" id="UP000583929"/>
    </source>
</evidence>
<keyword evidence="3" id="KW-1185">Reference proteome</keyword>
<dbReference type="EMBL" id="JAATIQ010000053">
    <property type="protein sequence ID" value="KAF4392343.1"/>
    <property type="molecule type" value="Genomic_DNA"/>
</dbReference>
<name>A0A7J6HAL1_CANSA</name>
<protein>
    <submittedName>
        <fullName evidence="2">Uncharacterized protein</fullName>
    </submittedName>
</protein>
<evidence type="ECO:0000313" key="2">
    <source>
        <dbReference type="EMBL" id="KAF4392343.1"/>
    </source>
</evidence>
<dbReference type="AlphaFoldDB" id="A0A7J6HAL1"/>
<reference evidence="2 3" key="1">
    <citation type="journal article" date="2020" name="bioRxiv">
        <title>Sequence and annotation of 42 cannabis genomes reveals extensive copy number variation in cannabinoid synthesis and pathogen resistance genes.</title>
        <authorList>
            <person name="Mckernan K.J."/>
            <person name="Helbert Y."/>
            <person name="Kane L.T."/>
            <person name="Ebling H."/>
            <person name="Zhang L."/>
            <person name="Liu B."/>
            <person name="Eaton Z."/>
            <person name="Mclaughlin S."/>
            <person name="Kingan S."/>
            <person name="Baybayan P."/>
            <person name="Concepcion G."/>
            <person name="Jordan M."/>
            <person name="Riva A."/>
            <person name="Barbazuk W."/>
            <person name="Harkins T."/>
        </authorList>
    </citation>
    <scope>NUCLEOTIDE SEQUENCE [LARGE SCALE GENOMIC DNA]</scope>
    <source>
        <strain evidence="3">cv. Jamaican Lion 4</strain>
        <tissue evidence="2">Leaf</tissue>
    </source>
</reference>
<sequence length="110" mass="12203">MGAPDPIQLEQSPAFIRGELNPLLCSIAYPSLKRLGKKIIKNKPRFSTTVTGPGRRDSSKPSGKCSVSAKRLISNTSPTHIARGLFEGKMSGEHTKHHKRIHRGYQWAQQ</sequence>
<dbReference type="Proteomes" id="UP000583929">
    <property type="component" value="Unassembled WGS sequence"/>
</dbReference>
<feature type="region of interest" description="Disordered" evidence="1">
    <location>
        <begin position="88"/>
        <end position="110"/>
    </location>
</feature>
<organism evidence="2 3">
    <name type="scientific">Cannabis sativa</name>
    <name type="common">Hemp</name>
    <name type="synonym">Marijuana</name>
    <dbReference type="NCBI Taxonomy" id="3483"/>
    <lineage>
        <taxon>Eukaryota</taxon>
        <taxon>Viridiplantae</taxon>
        <taxon>Streptophyta</taxon>
        <taxon>Embryophyta</taxon>
        <taxon>Tracheophyta</taxon>
        <taxon>Spermatophyta</taxon>
        <taxon>Magnoliopsida</taxon>
        <taxon>eudicotyledons</taxon>
        <taxon>Gunneridae</taxon>
        <taxon>Pentapetalae</taxon>
        <taxon>rosids</taxon>
        <taxon>fabids</taxon>
        <taxon>Rosales</taxon>
        <taxon>Cannabaceae</taxon>
        <taxon>Cannabis</taxon>
    </lineage>
</organism>